<reference evidence="1" key="1">
    <citation type="journal article" date="2019" name="Genome Biol. Evol.">
        <title>Nephromyces represents a diverse and novel lineage of the Apicomplexa that has retained apicoplasts.</title>
        <authorList>
            <person name="Munoz-Gomez S.A."/>
            <person name="Durnin K."/>
            <person name="Eme L."/>
            <person name="Paight C."/>
            <person name="Lane C.E."/>
            <person name="Saffo M.B."/>
            <person name="Slamovits C.H."/>
        </authorList>
    </citation>
    <scope>NUCLEOTIDE SEQUENCE</scope>
    <source>
        <strain evidence="1">681</strain>
    </source>
</reference>
<organism evidence="1">
    <name type="scientific">Nephromyces sp. ex Molgula occidentalis</name>
    <dbReference type="NCBI Taxonomy" id="2544991"/>
    <lineage>
        <taxon>Eukaryota</taxon>
        <taxon>Sar</taxon>
        <taxon>Alveolata</taxon>
        <taxon>Apicomplexa</taxon>
        <taxon>Aconoidasida</taxon>
        <taxon>Nephromycida</taxon>
        <taxon>Nephromyces</taxon>
    </lineage>
</organism>
<dbReference type="AlphaFoldDB" id="A0A5C1H8A0"/>
<dbReference type="EMBL" id="MK573208">
    <property type="protein sequence ID" value="QEM01837.1"/>
    <property type="molecule type" value="Genomic_DNA"/>
</dbReference>
<proteinExistence type="predicted"/>
<gene>
    <name evidence="1" type="primary">orf83</name>
</gene>
<sequence>MIKELFPNLINFKIKKIKYLSNINNKISLILVINTSLDKCFIKHTLEYFLQKQIISINIKNKFMSKIIYIKYLN</sequence>
<protein>
    <submittedName>
        <fullName evidence="1">Uncharacterized protein</fullName>
    </submittedName>
</protein>
<name>A0A5C1H8A0_9APIC</name>
<accession>A0A5C1H8A0</accession>
<evidence type="ECO:0000313" key="1">
    <source>
        <dbReference type="EMBL" id="QEM01837.1"/>
    </source>
</evidence>